<proteinExistence type="predicted"/>
<feature type="compositionally biased region" description="Polar residues" evidence="1">
    <location>
        <begin position="150"/>
        <end position="160"/>
    </location>
</feature>
<name>A0AAD4J895_PERFH</name>
<evidence type="ECO:0000313" key="2">
    <source>
        <dbReference type="EMBL" id="KAH6828974.1"/>
    </source>
</evidence>
<feature type="region of interest" description="Disordered" evidence="1">
    <location>
        <begin position="116"/>
        <end position="166"/>
    </location>
</feature>
<comment type="caution">
    <text evidence="2">The sequence shown here is derived from an EMBL/GenBank/DDBJ whole genome shotgun (WGS) entry which is preliminary data.</text>
</comment>
<feature type="region of interest" description="Disordered" evidence="1">
    <location>
        <begin position="326"/>
        <end position="354"/>
    </location>
</feature>
<reference evidence="2 3" key="1">
    <citation type="journal article" date="2021" name="Nat. Commun.">
        <title>Incipient diploidization of the medicinal plant Perilla within 10,000 years.</title>
        <authorList>
            <person name="Zhang Y."/>
            <person name="Shen Q."/>
            <person name="Leng L."/>
            <person name="Zhang D."/>
            <person name="Chen S."/>
            <person name="Shi Y."/>
            <person name="Ning Z."/>
            <person name="Chen S."/>
        </authorList>
    </citation>
    <scope>NUCLEOTIDE SEQUENCE [LARGE SCALE GENOMIC DNA]</scope>
    <source>
        <strain evidence="3">cv. PC099</strain>
    </source>
</reference>
<evidence type="ECO:0000313" key="3">
    <source>
        <dbReference type="Proteomes" id="UP001190926"/>
    </source>
</evidence>
<dbReference type="Proteomes" id="UP001190926">
    <property type="component" value="Unassembled WGS sequence"/>
</dbReference>
<dbReference type="PANTHER" id="PTHR34835">
    <property type="entry name" value="OS07G0283600 PROTEIN-RELATED"/>
    <property type="match status" value="1"/>
</dbReference>
<dbReference type="PANTHER" id="PTHR34835:SF90">
    <property type="entry name" value="AMINOTRANSFERASE-LIKE PLANT MOBILE DOMAIN-CONTAINING PROTEIN"/>
    <property type="match status" value="1"/>
</dbReference>
<sequence length="498" mass="56363">MDNLNDIDRVSELNWCQYVIRCLTKHTSHWQKNKKNYYTGPTLFLTLFYVDRVVLSYRTVPRSIPATIKWTNELITERQSMEIVGGGFGEGFPNKPCTIDEILNPDLIDNELINAAAPNQPTPNEEHIVDEPEPNNPPEPPCEQPNPSNAKVNNAEPSQDNQDKHSVTDKLITMTKTIYDTFTNIITLIDALPEKMLENAILRKTLERALLGLSQDIWEDVINVVDDIEKTSRKESTTEDKNKGDVSLAKTEEEHNKKDSVEDEPQTIAKKDKGKGKMHAEEDVEMQEQDREKVIKLCKEKLKLEVRENHAVWAYCRGPSAEIAVSGPAKKEKNPQYGQTAQTENKSSAEEEQPAAESALTEVKSESKISNSLVAAPFPSRLIRNKKEDDEKEILELFKKVPFGGLTEIAAITDEDEEIRDVIMQLYATEEFPARNLTGRLPLLTNSKPFLPSHVKDPVLELKGQEARLVELLKKLKRVGMETIPFDRGRSATREIAL</sequence>
<feature type="region of interest" description="Disordered" evidence="1">
    <location>
        <begin position="232"/>
        <end position="288"/>
    </location>
</feature>
<gene>
    <name evidence="2" type="ORF">C2S53_012371</name>
</gene>
<keyword evidence="3" id="KW-1185">Reference proteome</keyword>
<accession>A0AAD4J895</accession>
<feature type="compositionally biased region" description="Basic and acidic residues" evidence="1">
    <location>
        <begin position="232"/>
        <end position="260"/>
    </location>
</feature>
<feature type="compositionally biased region" description="Pro residues" evidence="1">
    <location>
        <begin position="134"/>
        <end position="144"/>
    </location>
</feature>
<dbReference type="AlphaFoldDB" id="A0AAD4J895"/>
<protein>
    <submittedName>
        <fullName evidence="2">Uncharacterized protein</fullName>
    </submittedName>
</protein>
<organism evidence="2 3">
    <name type="scientific">Perilla frutescens var. hirtella</name>
    <name type="common">Perilla citriodora</name>
    <name type="synonym">Perilla setoyensis</name>
    <dbReference type="NCBI Taxonomy" id="608512"/>
    <lineage>
        <taxon>Eukaryota</taxon>
        <taxon>Viridiplantae</taxon>
        <taxon>Streptophyta</taxon>
        <taxon>Embryophyta</taxon>
        <taxon>Tracheophyta</taxon>
        <taxon>Spermatophyta</taxon>
        <taxon>Magnoliopsida</taxon>
        <taxon>eudicotyledons</taxon>
        <taxon>Gunneridae</taxon>
        <taxon>Pentapetalae</taxon>
        <taxon>asterids</taxon>
        <taxon>lamiids</taxon>
        <taxon>Lamiales</taxon>
        <taxon>Lamiaceae</taxon>
        <taxon>Nepetoideae</taxon>
        <taxon>Elsholtzieae</taxon>
        <taxon>Perilla</taxon>
    </lineage>
</organism>
<feature type="compositionally biased region" description="Polar residues" evidence="1">
    <location>
        <begin position="336"/>
        <end position="346"/>
    </location>
</feature>
<dbReference type="EMBL" id="SDAM02000115">
    <property type="protein sequence ID" value="KAH6828974.1"/>
    <property type="molecule type" value="Genomic_DNA"/>
</dbReference>
<evidence type="ECO:0000256" key="1">
    <source>
        <dbReference type="SAM" id="MobiDB-lite"/>
    </source>
</evidence>